<protein>
    <submittedName>
        <fullName evidence="1">Uncharacterized protein</fullName>
    </submittedName>
</protein>
<accession>A0AAD1QZM3</accession>
<dbReference type="Proteomes" id="UP001295444">
    <property type="component" value="Chromosome 01"/>
</dbReference>
<reference evidence="1" key="1">
    <citation type="submission" date="2022-03" db="EMBL/GenBank/DDBJ databases">
        <authorList>
            <person name="Alioto T."/>
            <person name="Alioto T."/>
            <person name="Gomez Garrido J."/>
        </authorList>
    </citation>
    <scope>NUCLEOTIDE SEQUENCE</scope>
</reference>
<feature type="non-terminal residue" evidence="1">
    <location>
        <position position="1"/>
    </location>
</feature>
<feature type="non-terminal residue" evidence="1">
    <location>
        <position position="63"/>
    </location>
</feature>
<evidence type="ECO:0000313" key="2">
    <source>
        <dbReference type="Proteomes" id="UP001295444"/>
    </source>
</evidence>
<dbReference type="EMBL" id="OW240912">
    <property type="protein sequence ID" value="CAH2220924.1"/>
    <property type="molecule type" value="Genomic_DNA"/>
</dbReference>
<proteinExistence type="predicted"/>
<dbReference type="AlphaFoldDB" id="A0AAD1QZM3"/>
<name>A0AAD1QZM3_PELCU</name>
<sequence length="63" mass="7172">LLPSYNATMNSIFFPKMQFHLATLGAELRIFSCVTEQRGETVCVDRSLKISCSNTQRREICES</sequence>
<keyword evidence="2" id="KW-1185">Reference proteome</keyword>
<organism evidence="1 2">
    <name type="scientific">Pelobates cultripes</name>
    <name type="common">Western spadefoot toad</name>
    <dbReference type="NCBI Taxonomy" id="61616"/>
    <lineage>
        <taxon>Eukaryota</taxon>
        <taxon>Metazoa</taxon>
        <taxon>Chordata</taxon>
        <taxon>Craniata</taxon>
        <taxon>Vertebrata</taxon>
        <taxon>Euteleostomi</taxon>
        <taxon>Amphibia</taxon>
        <taxon>Batrachia</taxon>
        <taxon>Anura</taxon>
        <taxon>Pelobatoidea</taxon>
        <taxon>Pelobatidae</taxon>
        <taxon>Pelobates</taxon>
    </lineage>
</organism>
<gene>
    <name evidence="1" type="ORF">PECUL_23A006278</name>
</gene>
<evidence type="ECO:0000313" key="1">
    <source>
        <dbReference type="EMBL" id="CAH2220924.1"/>
    </source>
</evidence>